<name>A0ABS3JVW8_9BACT</name>
<evidence type="ECO:0000259" key="2">
    <source>
        <dbReference type="Pfam" id="PF13648"/>
    </source>
</evidence>
<feature type="signal peptide" evidence="1">
    <location>
        <begin position="1"/>
        <end position="20"/>
    </location>
</feature>
<dbReference type="PROSITE" id="PS51257">
    <property type="entry name" value="PROKAR_LIPOPROTEIN"/>
    <property type="match status" value="1"/>
</dbReference>
<evidence type="ECO:0000313" key="4">
    <source>
        <dbReference type="Proteomes" id="UP000664628"/>
    </source>
</evidence>
<dbReference type="InterPro" id="IPR024311">
    <property type="entry name" value="Lipocalin-like"/>
</dbReference>
<organism evidence="3 4">
    <name type="scientific">Fibrella forsythiae</name>
    <dbReference type="NCBI Taxonomy" id="2817061"/>
    <lineage>
        <taxon>Bacteria</taxon>
        <taxon>Pseudomonadati</taxon>
        <taxon>Bacteroidota</taxon>
        <taxon>Cytophagia</taxon>
        <taxon>Cytophagales</taxon>
        <taxon>Spirosomataceae</taxon>
        <taxon>Fibrella</taxon>
    </lineage>
</organism>
<evidence type="ECO:0000313" key="3">
    <source>
        <dbReference type="EMBL" id="MBO0953324.1"/>
    </source>
</evidence>
<evidence type="ECO:0000256" key="1">
    <source>
        <dbReference type="SAM" id="SignalP"/>
    </source>
</evidence>
<accession>A0ABS3JVW8</accession>
<dbReference type="Pfam" id="PF13648">
    <property type="entry name" value="Lipocalin_4"/>
    <property type="match status" value="1"/>
</dbReference>
<keyword evidence="4" id="KW-1185">Reference proteome</keyword>
<dbReference type="Proteomes" id="UP000664628">
    <property type="component" value="Unassembled WGS sequence"/>
</dbReference>
<dbReference type="RefSeq" id="WP_207333276.1">
    <property type="nucleotide sequence ID" value="NZ_JAFMYW010000037.1"/>
</dbReference>
<feature type="chain" id="PRO_5046621181" description="Lipocalin-like domain-containing protein" evidence="1">
    <location>
        <begin position="21"/>
        <end position="155"/>
    </location>
</feature>
<keyword evidence="1" id="KW-0732">Signal</keyword>
<proteinExistence type="predicted"/>
<feature type="domain" description="Lipocalin-like" evidence="2">
    <location>
        <begin position="38"/>
        <end position="135"/>
    </location>
</feature>
<reference evidence="3 4" key="1">
    <citation type="submission" date="2021-03" db="EMBL/GenBank/DDBJ databases">
        <title>Fibrella sp. HMF5405 genome sequencing and assembly.</title>
        <authorList>
            <person name="Kang H."/>
            <person name="Kim H."/>
            <person name="Bae S."/>
            <person name="Joh K."/>
        </authorList>
    </citation>
    <scope>NUCLEOTIDE SEQUENCE [LARGE SCALE GENOMIC DNA]</scope>
    <source>
        <strain evidence="3 4">HMF5405</strain>
    </source>
</reference>
<gene>
    <name evidence="3" type="ORF">J2I46_32450</name>
</gene>
<dbReference type="EMBL" id="JAFMYW010000037">
    <property type="protein sequence ID" value="MBO0953324.1"/>
    <property type="molecule type" value="Genomic_DNA"/>
</dbReference>
<comment type="caution">
    <text evidence="3">The sequence shown here is derived from an EMBL/GenBank/DDBJ whole genome shotgun (WGS) entry which is preliminary data.</text>
</comment>
<sequence length="155" mass="16184">MLSSALRFRSLLLSSMLVMALILGCKGTDPAPATTTDLSGNYKVTALTETKGNQTLDYLQLMAAFGLTCAQDLVISFKADGSFSSNNPASCAGADAVDEFKGGKWAASGTTLSLTATNQPKEDWTYAVTGNKLVLTQTAAVNGVSSTAKMELTKQ</sequence>
<protein>
    <recommendedName>
        <fullName evidence="2">Lipocalin-like domain-containing protein</fullName>
    </recommendedName>
</protein>